<organism evidence="2 3">
    <name type="scientific">Lysobacter brunescens</name>
    <dbReference type="NCBI Taxonomy" id="262323"/>
    <lineage>
        <taxon>Bacteria</taxon>
        <taxon>Pseudomonadati</taxon>
        <taxon>Pseudomonadota</taxon>
        <taxon>Gammaproteobacteria</taxon>
        <taxon>Lysobacterales</taxon>
        <taxon>Lysobacteraceae</taxon>
        <taxon>Lysobacter</taxon>
    </lineage>
</organism>
<keyword evidence="2" id="KW-0238">DNA-binding</keyword>
<gene>
    <name evidence="2" type="ORF">ACFQ0E_03100</name>
</gene>
<dbReference type="Proteomes" id="UP001597110">
    <property type="component" value="Unassembled WGS sequence"/>
</dbReference>
<evidence type="ECO:0000313" key="2">
    <source>
        <dbReference type="EMBL" id="MFD0724580.1"/>
    </source>
</evidence>
<dbReference type="Gene3D" id="1.10.150.690">
    <property type="entry name" value="DUF2063"/>
    <property type="match status" value="1"/>
</dbReference>
<dbReference type="EMBL" id="JBHTIF010000001">
    <property type="protein sequence ID" value="MFD0724580.1"/>
    <property type="molecule type" value="Genomic_DNA"/>
</dbReference>
<dbReference type="InterPro" id="IPR018640">
    <property type="entry name" value="DUF2063"/>
</dbReference>
<evidence type="ECO:0000313" key="3">
    <source>
        <dbReference type="Proteomes" id="UP001597110"/>
    </source>
</evidence>
<feature type="domain" description="Putative DNA-binding" evidence="1">
    <location>
        <begin position="6"/>
        <end position="97"/>
    </location>
</feature>
<dbReference type="RefSeq" id="WP_386822234.1">
    <property type="nucleotide sequence ID" value="NZ_JBHTIF010000001.1"/>
</dbReference>
<name>A0ABW2Y8U9_9GAMM</name>
<dbReference type="Pfam" id="PF09836">
    <property type="entry name" value="DUF2063"/>
    <property type="match status" value="1"/>
</dbReference>
<comment type="caution">
    <text evidence="2">The sequence shown here is derived from an EMBL/GenBank/DDBJ whole genome shotgun (WGS) entry which is preliminary data.</text>
</comment>
<proteinExistence type="predicted"/>
<evidence type="ECO:0000259" key="1">
    <source>
        <dbReference type="Pfam" id="PF09836"/>
    </source>
</evidence>
<protein>
    <submittedName>
        <fullName evidence="2">DNA-binding domain-containing protein</fullName>
    </submittedName>
</protein>
<dbReference type="GO" id="GO:0003677">
    <property type="term" value="F:DNA binding"/>
    <property type="evidence" value="ECO:0007669"/>
    <property type="project" value="UniProtKB-KW"/>
</dbReference>
<reference evidence="3" key="1">
    <citation type="journal article" date="2019" name="Int. J. Syst. Evol. Microbiol.">
        <title>The Global Catalogue of Microorganisms (GCM) 10K type strain sequencing project: providing services to taxonomists for standard genome sequencing and annotation.</title>
        <authorList>
            <consortium name="The Broad Institute Genomics Platform"/>
            <consortium name="The Broad Institute Genome Sequencing Center for Infectious Disease"/>
            <person name="Wu L."/>
            <person name="Ma J."/>
        </authorList>
    </citation>
    <scope>NUCLEOTIDE SEQUENCE [LARGE SCALE GENOMIC DNA]</scope>
    <source>
        <strain evidence="3">CCUG 55585</strain>
    </source>
</reference>
<dbReference type="InterPro" id="IPR044922">
    <property type="entry name" value="DUF2063_N_sf"/>
</dbReference>
<accession>A0ABW2Y8U9</accession>
<keyword evidence="3" id="KW-1185">Reference proteome</keyword>
<sequence>MSLSAQQAWLWQAILAGGAQDADATVHAGTLPPQARLGIYAGGYRLRLLECMRATFPLLQAALGDRLFDAFALDYIAAHPSRSHTLHALGTGFATHLAATRPARSDADDGDWADFMIALATFERALCEVYDGPGDEHREEGGEDDTLAPARSLRLLTLSHPVHECLRRHHTGQPIEAMPARTTHLALARVAYRVVVEAINPVEHAIFTRILQDGLAAGLADVRAGAGDEGLALWLQRQQRRGLLVGRRG</sequence>